<evidence type="ECO:0000313" key="4">
    <source>
        <dbReference type="EMBL" id="GAA1728188.1"/>
    </source>
</evidence>
<feature type="region of interest" description="Disordered" evidence="1">
    <location>
        <begin position="255"/>
        <end position="274"/>
    </location>
</feature>
<feature type="transmembrane region" description="Helical" evidence="2">
    <location>
        <begin position="56"/>
        <end position="76"/>
    </location>
</feature>
<feature type="transmembrane region" description="Helical" evidence="2">
    <location>
        <begin position="97"/>
        <end position="120"/>
    </location>
</feature>
<accession>A0ABN2JI98</accession>
<evidence type="ECO:0000256" key="2">
    <source>
        <dbReference type="SAM" id="Phobius"/>
    </source>
</evidence>
<name>A0ABN2JI98_9MICO</name>
<feature type="region of interest" description="Disordered" evidence="1">
    <location>
        <begin position="1"/>
        <end position="44"/>
    </location>
</feature>
<gene>
    <name evidence="4" type="ORF">GCM10009809_24840</name>
</gene>
<comment type="caution">
    <text evidence="4">The sequence shown here is derived from an EMBL/GenBank/DDBJ whole genome shotgun (WGS) entry which is preliminary data.</text>
</comment>
<keyword evidence="2" id="KW-0472">Membrane</keyword>
<dbReference type="EMBL" id="BAAAPM010000004">
    <property type="protein sequence ID" value="GAA1728188.1"/>
    <property type="molecule type" value="Genomic_DNA"/>
</dbReference>
<feature type="domain" description="DUF4328" evidence="3">
    <location>
        <begin position="89"/>
        <end position="238"/>
    </location>
</feature>
<reference evidence="4 5" key="1">
    <citation type="journal article" date="2019" name="Int. J. Syst. Evol. Microbiol.">
        <title>The Global Catalogue of Microorganisms (GCM) 10K type strain sequencing project: providing services to taxonomists for standard genome sequencing and annotation.</title>
        <authorList>
            <consortium name="The Broad Institute Genomics Platform"/>
            <consortium name="The Broad Institute Genome Sequencing Center for Infectious Disease"/>
            <person name="Wu L."/>
            <person name="Ma J."/>
        </authorList>
    </citation>
    <scope>NUCLEOTIDE SEQUENCE [LARGE SCALE GENOMIC DNA]</scope>
    <source>
        <strain evidence="4 5">JCM 15589</strain>
    </source>
</reference>
<dbReference type="Pfam" id="PF14219">
    <property type="entry name" value="DUF4328"/>
    <property type="match status" value="1"/>
</dbReference>
<evidence type="ECO:0000256" key="1">
    <source>
        <dbReference type="SAM" id="MobiDB-lite"/>
    </source>
</evidence>
<feature type="compositionally biased region" description="Low complexity" evidence="1">
    <location>
        <begin position="8"/>
        <end position="21"/>
    </location>
</feature>
<protein>
    <recommendedName>
        <fullName evidence="3">DUF4328 domain-containing protein</fullName>
    </recommendedName>
</protein>
<keyword evidence="2" id="KW-0812">Transmembrane</keyword>
<dbReference type="InterPro" id="IPR025565">
    <property type="entry name" value="DUF4328"/>
</dbReference>
<dbReference type="RefSeq" id="WP_344248758.1">
    <property type="nucleotide sequence ID" value="NZ_BAAAPM010000004.1"/>
</dbReference>
<evidence type="ECO:0000259" key="3">
    <source>
        <dbReference type="Pfam" id="PF14219"/>
    </source>
</evidence>
<feature type="transmembrane region" description="Helical" evidence="2">
    <location>
        <begin position="140"/>
        <end position="160"/>
    </location>
</feature>
<dbReference type="Proteomes" id="UP001501138">
    <property type="component" value="Unassembled WGS sequence"/>
</dbReference>
<evidence type="ECO:0000313" key="5">
    <source>
        <dbReference type="Proteomes" id="UP001501138"/>
    </source>
</evidence>
<sequence>MPSESVQPAVRPAARPVVVRPTSVHRSDTRRGRSTDLEPFPALPAGWTTPPAPVGLARASIALALVWGVVQLLLLASAPGEVAQRAAGTTAAAPTAYAWLSLGLLVVQSAALVVVGTWVRRSQVFATHLAPGNGPRRGDAWPWFAWVLPVVSFWFPCQMVRDLRRATMGERLAAHRAGSLGAWWGWWVALSLATNSVALRALDLRPEEPVVLVPYETVVTVLTWVPLVLWVGIVREVTRVQRERAVVPTGGVRRSAVSRPGRRGPGAADVACGA</sequence>
<feature type="transmembrane region" description="Helical" evidence="2">
    <location>
        <begin position="181"/>
        <end position="202"/>
    </location>
</feature>
<keyword evidence="5" id="KW-1185">Reference proteome</keyword>
<organism evidence="4 5">
    <name type="scientific">Isoptericola hypogeus</name>
    <dbReference type="NCBI Taxonomy" id="300179"/>
    <lineage>
        <taxon>Bacteria</taxon>
        <taxon>Bacillati</taxon>
        <taxon>Actinomycetota</taxon>
        <taxon>Actinomycetes</taxon>
        <taxon>Micrococcales</taxon>
        <taxon>Promicromonosporaceae</taxon>
        <taxon>Isoptericola</taxon>
    </lineage>
</organism>
<keyword evidence="2" id="KW-1133">Transmembrane helix</keyword>
<feature type="transmembrane region" description="Helical" evidence="2">
    <location>
        <begin position="214"/>
        <end position="234"/>
    </location>
</feature>
<proteinExistence type="predicted"/>
<feature type="compositionally biased region" description="Basic and acidic residues" evidence="1">
    <location>
        <begin position="25"/>
        <end position="36"/>
    </location>
</feature>